<dbReference type="Gene3D" id="3.40.50.920">
    <property type="match status" value="1"/>
</dbReference>
<accession>A0A7G7VL27</accession>
<evidence type="ECO:0000313" key="5">
    <source>
        <dbReference type="EMBL" id="QNH54820.1"/>
    </source>
</evidence>
<evidence type="ECO:0000313" key="6">
    <source>
        <dbReference type="Proteomes" id="UP000515480"/>
    </source>
</evidence>
<keyword evidence="6" id="KW-1185">Reference proteome</keyword>
<dbReference type="Proteomes" id="UP000515480">
    <property type="component" value="Chromosome"/>
</dbReference>
<dbReference type="InterPro" id="IPR051157">
    <property type="entry name" value="PDH/Transketolase"/>
</dbReference>
<feature type="domain" description="Transketolase-like pyrimidine-binding" evidence="4">
    <location>
        <begin position="5"/>
        <end position="171"/>
    </location>
</feature>
<dbReference type="PANTHER" id="PTHR43825">
    <property type="entry name" value="PYRUVATE DEHYDROGENASE E1 COMPONENT"/>
    <property type="match status" value="1"/>
</dbReference>
<protein>
    <submittedName>
        <fullName evidence="5">Transketolase</fullName>
    </submittedName>
</protein>
<dbReference type="InterPro" id="IPR005475">
    <property type="entry name" value="Transketolase-like_Pyr-bd"/>
</dbReference>
<name>A0A7G7VL27_9FIRM</name>
<dbReference type="AlphaFoldDB" id="A0A7G7VL27"/>
<keyword evidence="3" id="KW-0786">Thiamine pyrophosphate</keyword>
<dbReference type="RefSeq" id="WP_185980752.1">
    <property type="nucleotide sequence ID" value="NZ_CP060204.1"/>
</dbReference>
<dbReference type="Gene3D" id="3.40.50.970">
    <property type="match status" value="1"/>
</dbReference>
<sequence>MAKFKGTREAFAAAMMDLADEGKDVYGVYPDALKAMRAVAFGDKYPERYIECGIAEQCAVAVAAGMASAGCIPFVGTYCGFMTMRAGEQMRTFVGYTDLNVKCAGFNAGCLGGEREGVTHQFYEDLAFVSSLPNFTILTPADGNQMYKAVRYAAEIEGPVYIRGGSGREADVFAPEAPFSLDGITVLKEYGTDAVIFSNGFVLDRVMAAANELKARGVNVTVADINILYGKNPQKILDVMAKTDCVVTVEDHNINGGLGSYISRLATEHKPVRVKRIALTDYAESGAAKELGDRYGFSPTGIAEETLKALGK</sequence>
<comment type="similarity">
    <text evidence="2">Belongs to the transketolase family.</text>
</comment>
<evidence type="ECO:0000259" key="4">
    <source>
        <dbReference type="SMART" id="SM00861"/>
    </source>
</evidence>
<organism evidence="5 6">
    <name type="scientific">Selenomonas timonae</name>
    <dbReference type="NCBI Taxonomy" id="2754044"/>
    <lineage>
        <taxon>Bacteria</taxon>
        <taxon>Bacillati</taxon>
        <taxon>Bacillota</taxon>
        <taxon>Negativicutes</taxon>
        <taxon>Selenomonadales</taxon>
        <taxon>Selenomonadaceae</taxon>
        <taxon>Selenomonas</taxon>
    </lineage>
</organism>
<dbReference type="FunFam" id="3.40.50.970:FF:000129">
    <property type="entry name" value="Transketolase"/>
    <property type="match status" value="1"/>
</dbReference>
<reference evidence="5 6" key="1">
    <citation type="submission" date="2020-07" db="EMBL/GenBank/DDBJ databases">
        <title>Complete genome and description of Selenomonas timonensis sp. nov., a new bacterium isolated from a gingivitis subject.</title>
        <authorList>
            <person name="Antezack A."/>
        </authorList>
    </citation>
    <scope>NUCLEOTIDE SEQUENCE [LARGE SCALE GENOMIC DNA]</scope>
    <source>
        <strain evidence="5 6">Marseille-Q3039</strain>
    </source>
</reference>
<dbReference type="InterPro" id="IPR033248">
    <property type="entry name" value="Transketolase_C"/>
</dbReference>
<gene>
    <name evidence="5" type="ORF">H1B31_02355</name>
</gene>
<evidence type="ECO:0000256" key="3">
    <source>
        <dbReference type="ARBA" id="ARBA00023052"/>
    </source>
</evidence>
<dbReference type="PANTHER" id="PTHR43825:SF1">
    <property type="entry name" value="TRANSKETOLASE-LIKE PYRIMIDINE-BINDING DOMAIN-CONTAINING PROTEIN"/>
    <property type="match status" value="1"/>
</dbReference>
<dbReference type="SUPFAM" id="SSF52922">
    <property type="entry name" value="TK C-terminal domain-like"/>
    <property type="match status" value="1"/>
</dbReference>
<dbReference type="SUPFAM" id="SSF52518">
    <property type="entry name" value="Thiamin diphosphate-binding fold (THDP-binding)"/>
    <property type="match status" value="1"/>
</dbReference>
<dbReference type="CDD" id="cd07033">
    <property type="entry name" value="TPP_PYR_DXS_TK_like"/>
    <property type="match status" value="1"/>
</dbReference>
<evidence type="ECO:0000256" key="1">
    <source>
        <dbReference type="ARBA" id="ARBA00001964"/>
    </source>
</evidence>
<dbReference type="InterPro" id="IPR009014">
    <property type="entry name" value="Transketo_C/PFOR_II"/>
</dbReference>
<dbReference type="EMBL" id="CP060204">
    <property type="protein sequence ID" value="QNH54820.1"/>
    <property type="molecule type" value="Genomic_DNA"/>
</dbReference>
<dbReference type="Pfam" id="PF02779">
    <property type="entry name" value="Transket_pyr"/>
    <property type="match status" value="1"/>
</dbReference>
<dbReference type="KEGG" id="stim:H1B31_02355"/>
<dbReference type="Pfam" id="PF02780">
    <property type="entry name" value="Transketolase_C"/>
    <property type="match status" value="1"/>
</dbReference>
<dbReference type="SMART" id="SM00861">
    <property type="entry name" value="Transket_pyr"/>
    <property type="match status" value="1"/>
</dbReference>
<proteinExistence type="inferred from homology"/>
<dbReference type="InterPro" id="IPR029061">
    <property type="entry name" value="THDP-binding"/>
</dbReference>
<comment type="cofactor">
    <cofactor evidence="1">
        <name>thiamine diphosphate</name>
        <dbReference type="ChEBI" id="CHEBI:58937"/>
    </cofactor>
</comment>
<evidence type="ECO:0000256" key="2">
    <source>
        <dbReference type="ARBA" id="ARBA00007131"/>
    </source>
</evidence>